<dbReference type="Proteomes" id="UP001497623">
    <property type="component" value="Unassembled WGS sequence"/>
</dbReference>
<protein>
    <recommendedName>
        <fullName evidence="4">PH domain-containing protein</fullName>
    </recommendedName>
</protein>
<dbReference type="PANTHER" id="PTHR45819:SF5">
    <property type="entry name" value="CENTAURIN-GAMMA-1A"/>
    <property type="match status" value="1"/>
</dbReference>
<organism evidence="2 3">
    <name type="scientific">Meganyctiphanes norvegica</name>
    <name type="common">Northern krill</name>
    <name type="synonym">Thysanopoda norvegica</name>
    <dbReference type="NCBI Taxonomy" id="48144"/>
    <lineage>
        <taxon>Eukaryota</taxon>
        <taxon>Metazoa</taxon>
        <taxon>Ecdysozoa</taxon>
        <taxon>Arthropoda</taxon>
        <taxon>Crustacea</taxon>
        <taxon>Multicrustacea</taxon>
        <taxon>Malacostraca</taxon>
        <taxon>Eumalacostraca</taxon>
        <taxon>Eucarida</taxon>
        <taxon>Euphausiacea</taxon>
        <taxon>Euphausiidae</taxon>
        <taxon>Meganyctiphanes</taxon>
    </lineage>
</organism>
<dbReference type="Gene3D" id="2.30.29.30">
    <property type="entry name" value="Pleckstrin-homology domain (PH domain)/Phosphotyrosine-binding domain (PTB)"/>
    <property type="match status" value="1"/>
</dbReference>
<keyword evidence="1" id="KW-0479">Metal-binding</keyword>
<sequence length="198" mass="22661">MQLSSSGAFPITTLMPLPLPPKKTTTPVNTNIMDACTPTTSRKIKIKSIFTPPKKNDAKDKRIKRESGDGRTIPIKEEYLYKKSNKTLINKWKKKYVTLCDNGKLSYHSSLHDYMEDIHGKDISLKYTTVKIPEMHPRGRRNTASPDYLRRHINGINRANRSLSLTPNMGRASLGAPSTSLKVKEYFLFFFFQSVYNF</sequence>
<keyword evidence="1" id="KW-0862">Zinc</keyword>
<dbReference type="InterPro" id="IPR051282">
    <property type="entry name" value="Arf-GAP_GTPase_ANK_PH"/>
</dbReference>
<dbReference type="GO" id="GO:0003924">
    <property type="term" value="F:GTPase activity"/>
    <property type="evidence" value="ECO:0007669"/>
    <property type="project" value="TreeGrafter"/>
</dbReference>
<keyword evidence="1" id="KW-0863">Zinc-finger</keyword>
<dbReference type="EMBL" id="CAXKWB010011814">
    <property type="protein sequence ID" value="CAL4102316.1"/>
    <property type="molecule type" value="Genomic_DNA"/>
</dbReference>
<dbReference type="InterPro" id="IPR011993">
    <property type="entry name" value="PH-like_dom_sf"/>
</dbReference>
<evidence type="ECO:0000313" key="3">
    <source>
        <dbReference type="Proteomes" id="UP001497623"/>
    </source>
</evidence>
<name>A0AAV2QX04_MEGNR</name>
<evidence type="ECO:0000256" key="1">
    <source>
        <dbReference type="ARBA" id="ARBA00022771"/>
    </source>
</evidence>
<dbReference type="GO" id="GO:0008270">
    <property type="term" value="F:zinc ion binding"/>
    <property type="evidence" value="ECO:0007669"/>
    <property type="project" value="UniProtKB-KW"/>
</dbReference>
<evidence type="ECO:0008006" key="4">
    <source>
        <dbReference type="Google" id="ProtNLM"/>
    </source>
</evidence>
<gene>
    <name evidence="2" type="ORF">MNOR_LOCUS17288</name>
</gene>
<keyword evidence="3" id="KW-1185">Reference proteome</keyword>
<proteinExistence type="predicted"/>
<dbReference type="GO" id="GO:0005096">
    <property type="term" value="F:GTPase activator activity"/>
    <property type="evidence" value="ECO:0007669"/>
    <property type="project" value="TreeGrafter"/>
</dbReference>
<accession>A0AAV2QX04</accession>
<evidence type="ECO:0000313" key="2">
    <source>
        <dbReference type="EMBL" id="CAL4102316.1"/>
    </source>
</evidence>
<dbReference type="PANTHER" id="PTHR45819">
    <property type="entry name" value="CENTAURIN-GAMMA-1A"/>
    <property type="match status" value="1"/>
</dbReference>
<reference evidence="2 3" key="1">
    <citation type="submission" date="2024-05" db="EMBL/GenBank/DDBJ databases">
        <authorList>
            <person name="Wallberg A."/>
        </authorList>
    </citation>
    <scope>NUCLEOTIDE SEQUENCE [LARGE SCALE GENOMIC DNA]</scope>
</reference>
<comment type="caution">
    <text evidence="2">The sequence shown here is derived from an EMBL/GenBank/DDBJ whole genome shotgun (WGS) entry which is preliminary data.</text>
</comment>
<dbReference type="SUPFAM" id="SSF50729">
    <property type="entry name" value="PH domain-like"/>
    <property type="match status" value="1"/>
</dbReference>
<dbReference type="AlphaFoldDB" id="A0AAV2QX04"/>